<evidence type="ECO:0000313" key="2">
    <source>
        <dbReference type="Proteomes" id="UP000600139"/>
    </source>
</evidence>
<gene>
    <name evidence="1" type="ORF">JIN84_09720</name>
</gene>
<dbReference type="Proteomes" id="UP000600139">
    <property type="component" value="Unassembled WGS sequence"/>
</dbReference>
<dbReference type="EMBL" id="JAENIK010000011">
    <property type="protein sequence ID" value="MBK1815896.1"/>
    <property type="molecule type" value="Genomic_DNA"/>
</dbReference>
<dbReference type="AlphaFoldDB" id="A0A934R422"/>
<proteinExistence type="predicted"/>
<reference evidence="1" key="1">
    <citation type="submission" date="2021-01" db="EMBL/GenBank/DDBJ databases">
        <title>Modified the classification status of verrucomicrobia.</title>
        <authorList>
            <person name="Feng X."/>
        </authorList>
    </citation>
    <scope>NUCLEOTIDE SEQUENCE</scope>
    <source>
        <strain evidence="1">JCM 18052</strain>
    </source>
</reference>
<dbReference type="RefSeq" id="WP_200350858.1">
    <property type="nucleotide sequence ID" value="NZ_BAABHZ010000006.1"/>
</dbReference>
<protein>
    <submittedName>
        <fullName evidence="1">Uncharacterized protein</fullName>
    </submittedName>
</protein>
<accession>A0A934R422</accession>
<name>A0A934R422_9BACT</name>
<organism evidence="1 2">
    <name type="scientific">Luteolibacter yonseiensis</name>
    <dbReference type="NCBI Taxonomy" id="1144680"/>
    <lineage>
        <taxon>Bacteria</taxon>
        <taxon>Pseudomonadati</taxon>
        <taxon>Verrucomicrobiota</taxon>
        <taxon>Verrucomicrobiia</taxon>
        <taxon>Verrucomicrobiales</taxon>
        <taxon>Verrucomicrobiaceae</taxon>
        <taxon>Luteolibacter</taxon>
    </lineage>
</organism>
<comment type="caution">
    <text evidence="1">The sequence shown here is derived from an EMBL/GenBank/DDBJ whole genome shotgun (WGS) entry which is preliminary data.</text>
</comment>
<sequence>MNRLLIIGLGALSLAIAGVLLLQPESSAPARRAELSFKGKPHSRSAASPAVHGFNGDLAPFVPPEDRRGNVLRLLAAGEDRMAQTAICEWFSTDPSAAREWLESQPSFENFQPAISIISKNIAESGSPADALAWAGLLDEGPVREQTVYEIYAIGRRYHWLSDEQIQAAPFSPDRVAALLNGAADD</sequence>
<evidence type="ECO:0000313" key="1">
    <source>
        <dbReference type="EMBL" id="MBK1815896.1"/>
    </source>
</evidence>
<keyword evidence="2" id="KW-1185">Reference proteome</keyword>